<dbReference type="PROSITE" id="PS50231">
    <property type="entry name" value="RICIN_B_LECTIN"/>
    <property type="match status" value="1"/>
</dbReference>
<accession>A0A1A8WBG2</accession>
<dbReference type="EMBL" id="LT594633">
    <property type="protein sequence ID" value="SCO94204.1"/>
    <property type="molecule type" value="Genomic_DNA"/>
</dbReference>
<feature type="domain" description="F5/8 type C" evidence="3">
    <location>
        <begin position="288"/>
        <end position="408"/>
    </location>
</feature>
<dbReference type="SMART" id="SM00603">
    <property type="entry name" value="LCCL"/>
    <property type="match status" value="1"/>
</dbReference>
<feature type="coiled-coil region" evidence="1">
    <location>
        <begin position="502"/>
        <end position="536"/>
    </location>
</feature>
<dbReference type="OMA" id="NFCEECC"/>
<dbReference type="InterPro" id="IPR000421">
    <property type="entry name" value="FA58C"/>
</dbReference>
<feature type="domain" description="LCCL" evidence="4">
    <location>
        <begin position="749"/>
        <end position="851"/>
    </location>
</feature>
<dbReference type="PANTHER" id="PTHR31331:SF1">
    <property type="entry name" value="CYSTEINE RICH SECRETORY PROTEIN LCCL DOMAIN CONTAINING 2"/>
    <property type="match status" value="1"/>
</dbReference>
<protein>
    <submittedName>
        <fullName evidence="5">LCCL domain-containing protein (CCp1)</fullName>
    </submittedName>
    <submittedName>
        <fullName evidence="6">LCCL domain-containing protein, putative</fullName>
    </submittedName>
</protein>
<keyword evidence="1" id="KW-0175">Coiled coil</keyword>
<dbReference type="Pfam" id="PF00754">
    <property type="entry name" value="F5_F8_type_C"/>
    <property type="match status" value="1"/>
</dbReference>
<dbReference type="SUPFAM" id="SSF56496">
    <property type="entry name" value="Fibrinogen C-terminal domain-like"/>
    <property type="match status" value="1"/>
</dbReference>
<dbReference type="Pfam" id="PF03815">
    <property type="entry name" value="LCCL"/>
    <property type="match status" value="1"/>
</dbReference>
<dbReference type="PROSITE" id="PS50820">
    <property type="entry name" value="LCCL"/>
    <property type="match status" value="1"/>
</dbReference>
<dbReference type="InterPro" id="IPR036609">
    <property type="entry name" value="LCCL_sf"/>
</dbReference>
<dbReference type="Proteomes" id="UP000078597">
    <property type="component" value="Unassembled WGS sequence"/>
</dbReference>
<evidence type="ECO:0000313" key="5">
    <source>
        <dbReference type="EMBL" id="SBS89079.1"/>
    </source>
</evidence>
<feature type="chain" id="PRO_5015059649" evidence="2">
    <location>
        <begin position="20"/>
        <end position="1604"/>
    </location>
</feature>
<dbReference type="InterPro" id="IPR051957">
    <property type="entry name" value="CRISP-LCCL_domain"/>
</dbReference>
<keyword evidence="8" id="KW-1185">Reference proteome</keyword>
<dbReference type="NCBIfam" id="NF040941">
    <property type="entry name" value="GGGWT_bact"/>
    <property type="match status" value="1"/>
</dbReference>
<dbReference type="VEuPathDB" id="PlasmoDB:PmUG01_12080400"/>
<dbReference type="InterPro" id="IPR004043">
    <property type="entry name" value="LCCL"/>
</dbReference>
<feature type="signal peptide" evidence="2">
    <location>
        <begin position="1"/>
        <end position="19"/>
    </location>
</feature>
<dbReference type="InterPro" id="IPR035992">
    <property type="entry name" value="Ricin_B-like_lectins"/>
</dbReference>
<dbReference type="RefSeq" id="XP_028863480.1">
    <property type="nucleotide sequence ID" value="XM_029007052.1"/>
</dbReference>
<organism evidence="5 7">
    <name type="scientific">Plasmodium malariae</name>
    <dbReference type="NCBI Taxonomy" id="5858"/>
    <lineage>
        <taxon>Eukaryota</taxon>
        <taxon>Sar</taxon>
        <taxon>Alveolata</taxon>
        <taxon>Apicomplexa</taxon>
        <taxon>Aconoidasida</taxon>
        <taxon>Haemosporida</taxon>
        <taxon>Plasmodiidae</taxon>
        <taxon>Plasmodium</taxon>
        <taxon>Plasmodium (Plasmodium)</taxon>
    </lineage>
</organism>
<evidence type="ECO:0000259" key="3">
    <source>
        <dbReference type="PROSITE" id="PS50022"/>
    </source>
</evidence>
<dbReference type="Gene3D" id="2.170.130.20">
    <property type="entry name" value="LCCL-like domain"/>
    <property type="match status" value="1"/>
</dbReference>
<reference evidence="6 8" key="3">
    <citation type="submission" date="2016-06" db="EMBL/GenBank/DDBJ databases">
        <authorList>
            <consortium name="Pathogen Informatics"/>
        </authorList>
    </citation>
    <scope>NUCLEOTIDE SEQUENCE [LARGE SCALE GENOMIC DNA]</scope>
</reference>
<sequence length="1604" mass="182879">MHYLFLLLWCIILKCYVRSQESATNFYKFIDSFASSTYISEESGSSLYDAKRAIQKNPSYWCSSGNHSKDEEITWTGYLNTKGFIKGVKISWEYSPELVSLSVSADGENYKNVIPYRRISGNEASFDEIYFFKKLEEATSIKIGLKNAIHKYFGIREVKIIGGGNPHFLLLSGITSEHEMCLQVEEGLINNDNTSVILDSCINALAAGDGRELWKTNSNNQIISAFSDPPKCLSVINLDNLETNKIVLYDCLRALEDGDGKSNWIFESNSQIRLQKSGEPLCISQKNIYGNVPGIHDILLNMDVSVDSNSTLDDDHNPDNTVDGNLNSYWASATFADNYEHLVYFIIDLNKFAEISRIKIYWEYPPLHYSIAVSTDNQNYKIVVETLANPSFVTIDTLKNIETRYIKISMIKPHPKHGEMGDQFLYGIRSIEVQANNLETILSYCRDSANSDDARDKYFVEYITEFDQDLTRKLINLEEDVSKNVNSISDNLSKLEELLPNIETCLQEKKGYDEELKESNEKVNELNDKLSSLTSVNLIHDNDILRLGLLPGDASSYPANDCSVIKNLQETPQSGFYWIKPKCAPEPLKVYCDMTSSTSIYVWNGNPPKSPDHLITNIINSVDDIRQHCAEVGLEPLILRSKGQLNALILSLKKMGFALNGKINIPLAYDYSCDHGSCSGKFHDLLNGNIDLTTLIYLKASESPDSTKIRQTAGISYDDGSFKFFNLETSDISAIVCSTNSTENDAVLQYLSITCGTTALEDHFNSIVNTNIVVLCPIGCDNKQFQKSAVYGSKGIYSDNSSICRAAIHSGVIDNKGGLVNITIESGLDRYEGSINNNIESISLNKEPDGLFDIITDEKEEKVKQESSPFHHRTIRVSSMSDDCPMDLFQYKQTSFVQKENMIREQNEVKYNEEENTEIVKFHELIGELLNNIDAIHGVDSSVISIVQDETTRVIEKSKKELKPADMLSKKQIEDAINLYNLTENLALYLYDLSEKYIYDLEKLKEHLDELKKDQKVAHNFGTFKLNYETMNFSSHFHVFDSKLIKNKPSTWGYADTDILGHKNSIGQMSSISNTEIGEGYYAKLKGLNFYDFEIKVSMLGRGNGCLGIVFRAKDDFNFYLFDVCDKEGVKRLSKVENGQVDILKENHGDVSINNQWNKYRIVARHANIDIYEVDHNSNEIKILNSLDERFLSGTVGLYSQLVGQGTFFDDLEIIALPCTELSKMKWNNKNTTSNCPYYKETYINETLPYIVINDMYYNWNFEKDDDNNYLLCSKNIKDDSASNVEMHTTIALLKQRMCSDGNFTFDINFSDDNKITDNSKSYVYVLFHFEDEHNFNALEITKDNLRFINYRNNEPTVLSEFKDKEKSKYIITENEWIKVSLHFDKLKFKAIISNNDDELVLDTNKVDLGMIRPGQVGFKIHNFIKVKFDSILLSSAASNLYENFVQTKSKAWGTCEEAIHVLNRRSSCETDIYPNETKEKHIKCITNFCEECCLHHTQLLDINEKKQCEKHCKKNDHLAAKMQTLFEKFLNKCVSMEENKDYEKCDNNDTECKNKICVLCCKKNDPTTSKELKGLSLRKSKDVQQKEIIECQFQCNQVHPTNE</sequence>
<dbReference type="PROSITE" id="PS50022">
    <property type="entry name" value="FA58C_3"/>
    <property type="match status" value="1"/>
</dbReference>
<dbReference type="Proteomes" id="UP000219813">
    <property type="component" value="Chromosome 12"/>
</dbReference>
<evidence type="ECO:0000313" key="6">
    <source>
        <dbReference type="EMBL" id="SCO94204.1"/>
    </source>
</evidence>
<dbReference type="InterPro" id="IPR008979">
    <property type="entry name" value="Galactose-bd-like_sf"/>
</dbReference>
<evidence type="ECO:0000256" key="1">
    <source>
        <dbReference type="SAM" id="Coils"/>
    </source>
</evidence>
<dbReference type="SUPFAM" id="SSF49785">
    <property type="entry name" value="Galactose-binding domain-like"/>
    <property type="match status" value="2"/>
</dbReference>
<dbReference type="GeneID" id="39870791"/>
<reference evidence="7" key="2">
    <citation type="submission" date="2016-05" db="EMBL/GenBank/DDBJ databases">
        <authorList>
            <person name="Naeem Raeece"/>
        </authorList>
    </citation>
    <scope>NUCLEOTIDE SEQUENCE [LARGE SCALE GENOMIC DNA]</scope>
</reference>
<dbReference type="InterPro" id="IPR036056">
    <property type="entry name" value="Fibrinogen-like_C"/>
</dbReference>
<dbReference type="SUPFAM" id="SSF50370">
    <property type="entry name" value="Ricin B-like lectins"/>
    <property type="match status" value="1"/>
</dbReference>
<dbReference type="SUPFAM" id="SSF69848">
    <property type="entry name" value="LCCL domain"/>
    <property type="match status" value="1"/>
</dbReference>
<dbReference type="KEGG" id="pmal:PMUG01_12080400"/>
<dbReference type="OrthoDB" id="414826at2759"/>
<keyword evidence="2" id="KW-0732">Signal</keyword>
<gene>
    <name evidence="6" type="primary">CCp1</name>
    <name evidence="5" type="ORF">PMALA_024810</name>
    <name evidence="6" type="ORF">PMUG01_12080400</name>
</gene>
<dbReference type="Gene3D" id="2.60.120.560">
    <property type="entry name" value="Exo-inulinase, domain 1"/>
    <property type="match status" value="2"/>
</dbReference>
<name>A0A1A8WBG2_PLAMA</name>
<evidence type="ECO:0000259" key="4">
    <source>
        <dbReference type="PROSITE" id="PS50820"/>
    </source>
</evidence>
<dbReference type="Gene3D" id="2.60.120.260">
    <property type="entry name" value="Galactose-binding domain-like"/>
    <property type="match status" value="2"/>
</dbReference>
<dbReference type="EMBL" id="FLQW01001327">
    <property type="protein sequence ID" value="SBS89079.1"/>
    <property type="molecule type" value="Genomic_DNA"/>
</dbReference>
<dbReference type="Gene3D" id="2.80.10.50">
    <property type="match status" value="1"/>
</dbReference>
<evidence type="ECO:0000313" key="8">
    <source>
        <dbReference type="Proteomes" id="UP000219813"/>
    </source>
</evidence>
<dbReference type="PANTHER" id="PTHR31331">
    <property type="entry name" value="LCCL DOMAIN PROTEIN (AFU_ORTHOLOGUE AFUA_5G08630)"/>
    <property type="match status" value="1"/>
</dbReference>
<reference evidence="5" key="1">
    <citation type="submission" date="2016-05" db="EMBL/GenBank/DDBJ databases">
        <authorList>
            <person name="Lavstsen T."/>
            <person name="Jespersen J.S."/>
        </authorList>
    </citation>
    <scope>NUCLEOTIDE SEQUENCE [LARGE SCALE GENOMIC DNA]</scope>
</reference>
<proteinExistence type="predicted"/>
<evidence type="ECO:0000256" key="2">
    <source>
        <dbReference type="SAM" id="SignalP"/>
    </source>
</evidence>
<evidence type="ECO:0000313" key="7">
    <source>
        <dbReference type="Proteomes" id="UP000078597"/>
    </source>
</evidence>
<dbReference type="Gene3D" id="2.60.120.1000">
    <property type="match status" value="1"/>
</dbReference>
<dbReference type="CDD" id="cd00161">
    <property type="entry name" value="beta-trefoil_Ricin-like"/>
    <property type="match status" value="1"/>
</dbReference>